<keyword evidence="4" id="KW-0732">Signal</keyword>
<dbReference type="InterPro" id="IPR013830">
    <property type="entry name" value="SGNH_hydro"/>
</dbReference>
<dbReference type="Proteomes" id="UP000267536">
    <property type="component" value="Unassembled WGS sequence"/>
</dbReference>
<dbReference type="Gene3D" id="3.40.50.1110">
    <property type="entry name" value="SGNH hydrolase"/>
    <property type="match status" value="1"/>
</dbReference>
<feature type="active site" evidence="1">
    <location>
        <position position="298"/>
    </location>
</feature>
<feature type="disulfide bond" evidence="2">
    <location>
        <begin position="89"/>
        <end position="113"/>
    </location>
</feature>
<keyword evidence="2" id="KW-1015">Disulfide bond</keyword>
<feature type="region of interest" description="Disordered" evidence="3">
    <location>
        <begin position="43"/>
        <end position="62"/>
    </location>
</feature>
<keyword evidence="6" id="KW-0378">Hydrolase</keyword>
<dbReference type="OrthoDB" id="5503950at2"/>
<evidence type="ECO:0000256" key="4">
    <source>
        <dbReference type="SAM" id="SignalP"/>
    </source>
</evidence>
<proteinExistence type="predicted"/>
<dbReference type="AlphaFoldDB" id="A0A3N4GCX4"/>
<dbReference type="SUPFAM" id="SSF52266">
    <property type="entry name" value="SGNH hydrolase"/>
    <property type="match status" value="1"/>
</dbReference>
<name>A0A3N4GCX4_9ACTN</name>
<sequence>MSRARFGRVATAVAALVAAAVVVLSGSASVPSAAESTMVQTAAQRQPETAAQRQPETAVSPAAAPQKYVALGSSYAAGPGGLDSVGNRCLRTVDNYPHQVAQALNMSLVDATCSGATTENILDRRQRFVSQPQIDAVTPGTALVTITTGGNDIGYVQRLIAMGCKNSVADPVKEIAERVCGHGRPISPEPGFEQYAAVEQKMIETVFAVRMRAPAARIVLVDYPPVVVAGGPICPKLALTPEEIESTIRVYDALAQVTAEAAQISGAELVTTGPLGAEHTVCSPDPWLRGFELPVPYHPDASGKAGVARLIVDALRR</sequence>
<feature type="domain" description="SGNH hydrolase-type esterase" evidence="5">
    <location>
        <begin position="70"/>
        <end position="303"/>
    </location>
</feature>
<feature type="compositionally biased region" description="Polar residues" evidence="3">
    <location>
        <begin position="43"/>
        <end position="57"/>
    </location>
</feature>
<dbReference type="GO" id="GO:0019433">
    <property type="term" value="P:triglyceride catabolic process"/>
    <property type="evidence" value="ECO:0007669"/>
    <property type="project" value="TreeGrafter"/>
</dbReference>
<evidence type="ECO:0000256" key="2">
    <source>
        <dbReference type="PIRSR" id="PIRSR637460-2"/>
    </source>
</evidence>
<evidence type="ECO:0000256" key="1">
    <source>
        <dbReference type="PIRSR" id="PIRSR637460-1"/>
    </source>
</evidence>
<evidence type="ECO:0000313" key="7">
    <source>
        <dbReference type="Proteomes" id="UP000267536"/>
    </source>
</evidence>
<protein>
    <submittedName>
        <fullName evidence="6">SGNH/GDSL hydrolase family protein</fullName>
    </submittedName>
</protein>
<dbReference type="GO" id="GO:0004806">
    <property type="term" value="F:triacylglycerol lipase activity"/>
    <property type="evidence" value="ECO:0007669"/>
    <property type="project" value="TreeGrafter"/>
</dbReference>
<organism evidence="6 7">
    <name type="scientific">Gordonia oryzae</name>
    <dbReference type="NCBI Taxonomy" id="2487349"/>
    <lineage>
        <taxon>Bacteria</taxon>
        <taxon>Bacillati</taxon>
        <taxon>Actinomycetota</taxon>
        <taxon>Actinomycetes</taxon>
        <taxon>Mycobacteriales</taxon>
        <taxon>Gordoniaceae</taxon>
        <taxon>Gordonia</taxon>
    </lineage>
</organism>
<dbReference type="PANTHER" id="PTHR37981">
    <property type="entry name" value="LIPASE 2"/>
    <property type="match status" value="1"/>
</dbReference>
<accession>A0A3N4GCX4</accession>
<feature type="active site" description="Nucleophile" evidence="1">
    <location>
        <position position="74"/>
    </location>
</feature>
<dbReference type="CDD" id="cd01823">
    <property type="entry name" value="SEST_like"/>
    <property type="match status" value="1"/>
</dbReference>
<evidence type="ECO:0000259" key="5">
    <source>
        <dbReference type="Pfam" id="PF13472"/>
    </source>
</evidence>
<feature type="disulfide bond" evidence="2">
    <location>
        <begin position="164"/>
        <end position="180"/>
    </location>
</feature>
<keyword evidence="7" id="KW-1185">Reference proteome</keyword>
<feature type="chain" id="PRO_5018115425" evidence="4">
    <location>
        <begin position="34"/>
        <end position="317"/>
    </location>
</feature>
<reference evidence="6 7" key="1">
    <citation type="submission" date="2018-11" db="EMBL/GenBank/DDBJ databases">
        <title>Draft genome sequence of Gordonia sp. RS15-1S isolated from rice stems.</title>
        <authorList>
            <person name="Muangham S."/>
        </authorList>
    </citation>
    <scope>NUCLEOTIDE SEQUENCE [LARGE SCALE GENOMIC DNA]</scope>
    <source>
        <strain evidence="6 7">RS15-1S</strain>
    </source>
</reference>
<feature type="signal peptide" evidence="4">
    <location>
        <begin position="1"/>
        <end position="33"/>
    </location>
</feature>
<comment type="caution">
    <text evidence="6">The sequence shown here is derived from an EMBL/GenBank/DDBJ whole genome shotgun (WGS) entry which is preliminary data.</text>
</comment>
<dbReference type="InterPro" id="IPR037460">
    <property type="entry name" value="SEST-like"/>
</dbReference>
<dbReference type="RefSeq" id="WP_123930201.1">
    <property type="nucleotide sequence ID" value="NZ_JBPSDP010000007.1"/>
</dbReference>
<evidence type="ECO:0000313" key="6">
    <source>
        <dbReference type="EMBL" id="RPA60045.1"/>
    </source>
</evidence>
<dbReference type="PANTHER" id="PTHR37981:SF1">
    <property type="entry name" value="SGNH HYDROLASE-TYPE ESTERASE DOMAIN-CONTAINING PROTEIN"/>
    <property type="match status" value="1"/>
</dbReference>
<feature type="disulfide bond" evidence="2">
    <location>
        <begin position="234"/>
        <end position="282"/>
    </location>
</feature>
<evidence type="ECO:0000256" key="3">
    <source>
        <dbReference type="SAM" id="MobiDB-lite"/>
    </source>
</evidence>
<dbReference type="EMBL" id="RKMH01000008">
    <property type="protein sequence ID" value="RPA60045.1"/>
    <property type="molecule type" value="Genomic_DNA"/>
</dbReference>
<dbReference type="InterPro" id="IPR036514">
    <property type="entry name" value="SGNH_hydro_sf"/>
</dbReference>
<gene>
    <name evidence="6" type="ORF">EF294_12500</name>
</gene>
<dbReference type="Pfam" id="PF13472">
    <property type="entry name" value="Lipase_GDSL_2"/>
    <property type="match status" value="1"/>
</dbReference>